<sequence>MTLLSEGVTSLPKTNVEVDFITKEEAKGILLGRSCLTLVNMDVSVFGRRVDADYDYFDLSDDDDIMCSSKYISSDEEDDKFFVIPKSRKSSKLVIKKDEEDDFEKEMASELSQTMQRLASRLKNNNPQSSTSEVGGSKGPKTEDSGKKLPEEKSEFYDDIYFDSDDSDIEAAETTSRVPKTKKEKRRILSNDELFYDPTLDEKDQEWVDEMRRSYQPKKRRHAIYHNQYRAMFVFNCNVDSMERLKFPSKGQKKRDFFRNKRKNKDKQSLNQEAEEDVQKSQASSAVPQMQQGNSATLQQGQKETDMELQETASSSATVAAGSDAVAEPSSSSHKKVSFANVKDDDETYHPVTCKICNTKVAVYDKDEVYHFFNVVTSY</sequence>
<comment type="caution">
    <text evidence="2">The sequence shown here is derived from an EMBL/GenBank/DDBJ whole genome shotgun (WGS) entry which is preliminary data.</text>
</comment>
<dbReference type="GO" id="GO:0005634">
    <property type="term" value="C:nucleus"/>
    <property type="evidence" value="ECO:0007669"/>
    <property type="project" value="TreeGrafter"/>
</dbReference>
<dbReference type="Proteomes" id="UP000747542">
    <property type="component" value="Unassembled WGS sequence"/>
</dbReference>
<feature type="compositionally biased region" description="Polar residues" evidence="1">
    <location>
        <begin position="121"/>
        <end position="134"/>
    </location>
</feature>
<accession>A0A8J5N8G1</accession>
<dbReference type="Pfam" id="PF10238">
    <property type="entry name" value="Eapp_C"/>
    <property type="match status" value="1"/>
</dbReference>
<dbReference type="InterPro" id="IPR019370">
    <property type="entry name" value="E2F-assoc_phosphoprotein"/>
</dbReference>
<dbReference type="EMBL" id="JAHLQT010006619">
    <property type="protein sequence ID" value="KAG7174838.1"/>
    <property type="molecule type" value="Genomic_DNA"/>
</dbReference>
<feature type="compositionally biased region" description="Polar residues" evidence="1">
    <location>
        <begin position="280"/>
        <end position="302"/>
    </location>
</feature>
<dbReference type="PANTHER" id="PTHR15967:SF0">
    <property type="entry name" value="E2F-ASSOCIATED PHOSPHOPROTEIN"/>
    <property type="match status" value="1"/>
</dbReference>
<evidence type="ECO:0000313" key="2">
    <source>
        <dbReference type="EMBL" id="KAG7174838.1"/>
    </source>
</evidence>
<organism evidence="2 3">
    <name type="scientific">Homarus americanus</name>
    <name type="common">American lobster</name>
    <dbReference type="NCBI Taxonomy" id="6706"/>
    <lineage>
        <taxon>Eukaryota</taxon>
        <taxon>Metazoa</taxon>
        <taxon>Ecdysozoa</taxon>
        <taxon>Arthropoda</taxon>
        <taxon>Crustacea</taxon>
        <taxon>Multicrustacea</taxon>
        <taxon>Malacostraca</taxon>
        <taxon>Eumalacostraca</taxon>
        <taxon>Eucarida</taxon>
        <taxon>Decapoda</taxon>
        <taxon>Pleocyemata</taxon>
        <taxon>Astacidea</taxon>
        <taxon>Nephropoidea</taxon>
        <taxon>Nephropidae</taxon>
        <taxon>Homarus</taxon>
    </lineage>
</organism>
<feature type="region of interest" description="Disordered" evidence="1">
    <location>
        <begin position="121"/>
        <end position="150"/>
    </location>
</feature>
<dbReference type="PANTHER" id="PTHR15967">
    <property type="entry name" value="E2F-ASSOCIATED PHOSPHOPROTEIN"/>
    <property type="match status" value="1"/>
</dbReference>
<reference evidence="2" key="1">
    <citation type="journal article" date="2021" name="Sci. Adv.">
        <title>The American lobster genome reveals insights on longevity, neural, and immune adaptations.</title>
        <authorList>
            <person name="Polinski J.M."/>
            <person name="Zimin A.V."/>
            <person name="Clark K.F."/>
            <person name="Kohn A.B."/>
            <person name="Sadowski N."/>
            <person name="Timp W."/>
            <person name="Ptitsyn A."/>
            <person name="Khanna P."/>
            <person name="Romanova D.Y."/>
            <person name="Williams P."/>
            <person name="Greenwood S.J."/>
            <person name="Moroz L.L."/>
            <person name="Walt D.R."/>
            <person name="Bodnar A.G."/>
        </authorList>
    </citation>
    <scope>NUCLEOTIDE SEQUENCE</scope>
    <source>
        <strain evidence="2">GMGI-L3</strain>
    </source>
</reference>
<proteinExistence type="predicted"/>
<protein>
    <submittedName>
        <fullName evidence="2">E2F-associated phosphoprotein-like</fullName>
    </submittedName>
</protein>
<feature type="compositionally biased region" description="Low complexity" evidence="1">
    <location>
        <begin position="312"/>
        <end position="327"/>
    </location>
</feature>
<dbReference type="AlphaFoldDB" id="A0A8J5N8G1"/>
<gene>
    <name evidence="2" type="primary">EAPP-L</name>
    <name evidence="2" type="ORF">Hamer_G020718</name>
</gene>
<feature type="compositionally biased region" description="Basic and acidic residues" evidence="1">
    <location>
        <begin position="140"/>
        <end position="150"/>
    </location>
</feature>
<name>A0A8J5N8G1_HOMAM</name>
<evidence type="ECO:0000313" key="3">
    <source>
        <dbReference type="Proteomes" id="UP000747542"/>
    </source>
</evidence>
<evidence type="ECO:0000256" key="1">
    <source>
        <dbReference type="SAM" id="MobiDB-lite"/>
    </source>
</evidence>
<keyword evidence="3" id="KW-1185">Reference proteome</keyword>
<feature type="region of interest" description="Disordered" evidence="1">
    <location>
        <begin position="249"/>
        <end position="338"/>
    </location>
</feature>